<name>A0A0B2PQV5_GLYSO</name>
<reference evidence="1" key="1">
    <citation type="submission" date="2014-07" db="EMBL/GenBank/DDBJ databases">
        <title>Identification of a novel salt tolerance gene in wild soybean by whole-genome sequencing.</title>
        <authorList>
            <person name="Lam H.-M."/>
            <person name="Qi X."/>
            <person name="Li M.-W."/>
            <person name="Liu X."/>
            <person name="Xie M."/>
            <person name="Ni M."/>
            <person name="Xu X."/>
        </authorList>
    </citation>
    <scope>NUCLEOTIDE SEQUENCE [LARGE SCALE GENOMIC DNA]</scope>
    <source>
        <tissue evidence="1">Root</tissue>
    </source>
</reference>
<dbReference type="EMBL" id="KN664852">
    <property type="protein sequence ID" value="KHN10063.1"/>
    <property type="molecule type" value="Genomic_DNA"/>
</dbReference>
<sequence length="72" mass="8366">MTNGNICGVQLWVIWNCKNQSIFQNKRWNRDRIIQQILFFSWAWIKGFDFAACIGGGPSWSTGHRITKAQGY</sequence>
<dbReference type="Proteomes" id="UP000053555">
    <property type="component" value="Unassembled WGS sequence"/>
</dbReference>
<dbReference type="AlphaFoldDB" id="A0A0B2PQV5"/>
<organism evidence="1">
    <name type="scientific">Glycine soja</name>
    <name type="common">Wild soybean</name>
    <dbReference type="NCBI Taxonomy" id="3848"/>
    <lineage>
        <taxon>Eukaryota</taxon>
        <taxon>Viridiplantae</taxon>
        <taxon>Streptophyta</taxon>
        <taxon>Embryophyta</taxon>
        <taxon>Tracheophyta</taxon>
        <taxon>Spermatophyta</taxon>
        <taxon>Magnoliopsida</taxon>
        <taxon>eudicotyledons</taxon>
        <taxon>Gunneridae</taxon>
        <taxon>Pentapetalae</taxon>
        <taxon>rosids</taxon>
        <taxon>fabids</taxon>
        <taxon>Fabales</taxon>
        <taxon>Fabaceae</taxon>
        <taxon>Papilionoideae</taxon>
        <taxon>50 kb inversion clade</taxon>
        <taxon>NPAAA clade</taxon>
        <taxon>indigoferoid/millettioid clade</taxon>
        <taxon>Phaseoleae</taxon>
        <taxon>Glycine</taxon>
        <taxon>Glycine subgen. Soja</taxon>
    </lineage>
</organism>
<accession>A0A0B2PQV5</accession>
<proteinExistence type="predicted"/>
<gene>
    <name evidence="1" type="ORF">glysoja_034305</name>
</gene>
<evidence type="ECO:0000313" key="1">
    <source>
        <dbReference type="EMBL" id="KHN10063.1"/>
    </source>
</evidence>
<protein>
    <submittedName>
        <fullName evidence="1">Uncharacterized protein</fullName>
    </submittedName>
</protein>